<dbReference type="EMBL" id="CP044455">
    <property type="protein sequence ID" value="QIC70153.1"/>
    <property type="molecule type" value="Genomic_DNA"/>
</dbReference>
<organism evidence="12 13">
    <name type="scientific">Acinetobacter indicus</name>
    <dbReference type="NCBI Taxonomy" id="756892"/>
    <lineage>
        <taxon>Bacteria</taxon>
        <taxon>Pseudomonadati</taxon>
        <taxon>Pseudomonadota</taxon>
        <taxon>Gammaproteobacteria</taxon>
        <taxon>Moraxellales</taxon>
        <taxon>Moraxellaceae</taxon>
        <taxon>Acinetobacter</taxon>
    </lineage>
</organism>
<evidence type="ECO:0000256" key="1">
    <source>
        <dbReference type="ARBA" id="ARBA00004571"/>
    </source>
</evidence>
<dbReference type="InterPro" id="IPR012910">
    <property type="entry name" value="Plug_dom"/>
</dbReference>
<dbReference type="GO" id="GO:0015344">
    <property type="term" value="F:siderophore uptake transmembrane transporter activity"/>
    <property type="evidence" value="ECO:0007669"/>
    <property type="project" value="TreeGrafter"/>
</dbReference>
<dbReference type="InterPro" id="IPR000531">
    <property type="entry name" value="Beta-barrel_TonB"/>
</dbReference>
<accession>A0A6C0Y1T6</accession>
<evidence type="ECO:0000256" key="2">
    <source>
        <dbReference type="ARBA" id="ARBA00022448"/>
    </source>
</evidence>
<dbReference type="InterPro" id="IPR037066">
    <property type="entry name" value="Plug_dom_sf"/>
</dbReference>
<dbReference type="PANTHER" id="PTHR30069:SF40">
    <property type="entry name" value="TONB-DEPENDENT RECEPTOR NMB0964-RELATED"/>
    <property type="match status" value="1"/>
</dbReference>
<proteinExistence type="inferred from homology"/>
<comment type="similarity">
    <text evidence="8">Belongs to the TonB-dependent receptor family.</text>
</comment>
<evidence type="ECO:0000256" key="6">
    <source>
        <dbReference type="ARBA" id="ARBA00023136"/>
    </source>
</evidence>
<evidence type="ECO:0000313" key="13">
    <source>
        <dbReference type="Proteomes" id="UP000503440"/>
    </source>
</evidence>
<dbReference type="Pfam" id="PF00593">
    <property type="entry name" value="TonB_dep_Rec_b-barrel"/>
    <property type="match status" value="1"/>
</dbReference>
<evidence type="ECO:0000256" key="3">
    <source>
        <dbReference type="ARBA" id="ARBA00022452"/>
    </source>
</evidence>
<evidence type="ECO:0000259" key="11">
    <source>
        <dbReference type="Pfam" id="PF07715"/>
    </source>
</evidence>
<reference evidence="12 13" key="1">
    <citation type="submission" date="2019-09" db="EMBL/GenBank/DDBJ databases">
        <title>Non-baumannii Acinetobacter spp. carrying blaNDM-1 isolated in China.</title>
        <authorList>
            <person name="Cui C."/>
            <person name="Chen C."/>
            <person name="Sun J."/>
            <person name="Liu Y."/>
        </authorList>
    </citation>
    <scope>NUCLEOTIDE SEQUENCE [LARGE SCALE GENOMIC DNA]</scope>
    <source>
        <strain evidence="12 13">B18</strain>
    </source>
</reference>
<keyword evidence="4" id="KW-0812">Transmembrane</keyword>
<dbReference type="Gene3D" id="2.40.170.20">
    <property type="entry name" value="TonB-dependent receptor, beta-barrel domain"/>
    <property type="match status" value="1"/>
</dbReference>
<dbReference type="GO" id="GO:0044718">
    <property type="term" value="P:siderophore transmembrane transport"/>
    <property type="evidence" value="ECO:0007669"/>
    <property type="project" value="TreeGrafter"/>
</dbReference>
<keyword evidence="2" id="KW-0813">Transport</keyword>
<dbReference type="Pfam" id="PF07715">
    <property type="entry name" value="Plug"/>
    <property type="match status" value="1"/>
</dbReference>
<evidence type="ECO:0000256" key="9">
    <source>
        <dbReference type="SAM" id="SignalP"/>
    </source>
</evidence>
<dbReference type="PANTHER" id="PTHR30069">
    <property type="entry name" value="TONB-DEPENDENT OUTER MEMBRANE RECEPTOR"/>
    <property type="match status" value="1"/>
</dbReference>
<dbReference type="Proteomes" id="UP000503440">
    <property type="component" value="Chromosome"/>
</dbReference>
<keyword evidence="5 8" id="KW-0798">TonB box</keyword>
<dbReference type="GO" id="GO:0009279">
    <property type="term" value="C:cell outer membrane"/>
    <property type="evidence" value="ECO:0007669"/>
    <property type="project" value="UniProtKB-SubCell"/>
</dbReference>
<evidence type="ECO:0000256" key="4">
    <source>
        <dbReference type="ARBA" id="ARBA00022692"/>
    </source>
</evidence>
<dbReference type="InterPro" id="IPR036942">
    <property type="entry name" value="Beta-barrel_TonB_sf"/>
</dbReference>
<evidence type="ECO:0000313" key="12">
    <source>
        <dbReference type="EMBL" id="QIC70153.1"/>
    </source>
</evidence>
<sequence length="786" mass="88145">MKYSTLMTLILLAMQQAQAEEPITILEPLIFQGDDTDKNLNIALKERIETANTLGDAVKHMSGVQSSAFGPNSGAPVIRSLSGHRVGILENGQAINGMNAISGDINIPFDPLFTKSVTVHKGTNTVRYGGQAIGGYVDIDSGIISKMLEEKSANVDVVYKKGFNDFSGHGIRINVNNQENLSTNIQFSTQQISSYKIPGKSKAAVCDTANISERGGIDSALASACQRDARIEQVFNKAHHQYLNKHVLEDIAQNPQHFYDYYDGLESAKYTDQAVLTRYVNGAYREFVNDPNPDYVPNTPKYVESRTNQDVTPNYQKKLGNSYARNENMAIGSTYFLDNGYIGISADYKTSDYGVPGFSMENKSFQSAYEDSLPVTVQIKQNHFAVDALFKDPLPLLDHLQIQASKLSNRSGEYIGASKANEYQFNSHAAELVLKQMPYKNLSGEIGTALNVRDVKGSGTQRYLPNVKTTTQAVFIQEKLDWEHFSVDAGYRHENVQHEIQDQSFKLARNAANSTLQNKSFALNSFYVGSNFKATDYLDFRLQYSKSERAPEINELYASNPHYSVMTQEEGNQALNKEKMQGLELITHVNWDAANIAVALYQMDFEDYFYLSHSGSSMRNRLPLKYWKQTDTKVNGFEVDMNYTFDLDHFGEVQVGGFADLVKNKATNPESLRLSNDGVYLPNMPTNRYGAHIEWTRADWSARLASIYYDQPRYLGKNVSEEVPLPAYNLMDLDIRKKVTLKNASFDLFMNGSNLLDEEARPHNSPLKYIAPLSGRAFQLGVTMHL</sequence>
<dbReference type="RefSeq" id="WP_163145771.1">
    <property type="nucleotide sequence ID" value="NZ_CP044455.1"/>
</dbReference>
<keyword evidence="12" id="KW-0675">Receptor</keyword>
<comment type="subcellular location">
    <subcellularLocation>
        <location evidence="1">Cell outer membrane</location>
        <topology evidence="1">Multi-pass membrane protein</topology>
    </subcellularLocation>
</comment>
<dbReference type="SUPFAM" id="SSF56935">
    <property type="entry name" value="Porins"/>
    <property type="match status" value="1"/>
</dbReference>
<evidence type="ECO:0000256" key="5">
    <source>
        <dbReference type="ARBA" id="ARBA00023077"/>
    </source>
</evidence>
<evidence type="ECO:0000256" key="7">
    <source>
        <dbReference type="ARBA" id="ARBA00023237"/>
    </source>
</evidence>
<keyword evidence="7" id="KW-0998">Cell outer membrane</keyword>
<keyword evidence="9" id="KW-0732">Signal</keyword>
<gene>
    <name evidence="12" type="ORF">FSC09_06905</name>
</gene>
<keyword evidence="6 8" id="KW-0472">Membrane</keyword>
<feature type="chain" id="PRO_5025336704" evidence="9">
    <location>
        <begin position="20"/>
        <end position="786"/>
    </location>
</feature>
<feature type="signal peptide" evidence="9">
    <location>
        <begin position="1"/>
        <end position="19"/>
    </location>
</feature>
<keyword evidence="3" id="KW-1134">Transmembrane beta strand</keyword>
<name>A0A6C0Y1T6_9GAMM</name>
<dbReference type="Gene3D" id="2.170.130.10">
    <property type="entry name" value="TonB-dependent receptor, plug domain"/>
    <property type="match status" value="1"/>
</dbReference>
<dbReference type="InterPro" id="IPR039426">
    <property type="entry name" value="TonB-dep_rcpt-like"/>
</dbReference>
<evidence type="ECO:0000259" key="10">
    <source>
        <dbReference type="Pfam" id="PF00593"/>
    </source>
</evidence>
<feature type="domain" description="TonB-dependent receptor plug" evidence="11">
    <location>
        <begin position="50"/>
        <end position="135"/>
    </location>
</feature>
<evidence type="ECO:0000256" key="8">
    <source>
        <dbReference type="RuleBase" id="RU003357"/>
    </source>
</evidence>
<feature type="domain" description="TonB-dependent receptor-like beta-barrel" evidence="10">
    <location>
        <begin position="276"/>
        <end position="755"/>
    </location>
</feature>
<protein>
    <submittedName>
        <fullName evidence="12">TonB-dependent receptor</fullName>
    </submittedName>
</protein>
<dbReference type="AlphaFoldDB" id="A0A6C0Y1T6"/>